<protein>
    <submittedName>
        <fullName evidence="9">Uncharacterized protein Mb2295</fullName>
    </submittedName>
</protein>
<feature type="transmembrane region" description="Helical" evidence="7">
    <location>
        <begin position="162"/>
        <end position="180"/>
    </location>
</feature>
<reference evidence="9" key="1">
    <citation type="submission" date="2015-07" db="EMBL/GenBank/DDBJ databases">
        <title>Transcriptome Assembly of Anthurium amnicola.</title>
        <authorList>
            <person name="Suzuki J."/>
        </authorList>
    </citation>
    <scope>NUCLEOTIDE SEQUENCE</scope>
</reference>
<dbReference type="AlphaFoldDB" id="A0A1D1XEN3"/>
<evidence type="ECO:0000256" key="4">
    <source>
        <dbReference type="ARBA" id="ARBA00022989"/>
    </source>
</evidence>
<comment type="subcellular location">
    <subcellularLocation>
        <location evidence="1">Cell membrane</location>
        <topology evidence="1">Multi-pass membrane protein</topology>
    </subcellularLocation>
</comment>
<feature type="compositionally biased region" description="Polar residues" evidence="6">
    <location>
        <begin position="61"/>
        <end position="71"/>
    </location>
</feature>
<evidence type="ECO:0000256" key="5">
    <source>
        <dbReference type="ARBA" id="ARBA00023136"/>
    </source>
</evidence>
<dbReference type="EMBL" id="GDJX01027061">
    <property type="protein sequence ID" value="JAT40875.1"/>
    <property type="molecule type" value="Transcribed_RNA"/>
</dbReference>
<evidence type="ECO:0000256" key="3">
    <source>
        <dbReference type="ARBA" id="ARBA00022692"/>
    </source>
</evidence>
<feature type="transmembrane region" description="Helical" evidence="7">
    <location>
        <begin position="201"/>
        <end position="221"/>
    </location>
</feature>
<feature type="transmembrane region" description="Helical" evidence="7">
    <location>
        <begin position="120"/>
        <end position="142"/>
    </location>
</feature>
<keyword evidence="3 7" id="KW-0812">Transmembrane</keyword>
<feature type="domain" description="DUF202" evidence="8">
    <location>
        <begin position="111"/>
        <end position="186"/>
    </location>
</feature>
<feature type="compositionally biased region" description="Low complexity" evidence="6">
    <location>
        <begin position="72"/>
        <end position="91"/>
    </location>
</feature>
<dbReference type="PANTHER" id="PTHR34187">
    <property type="entry name" value="FGR18P"/>
    <property type="match status" value="1"/>
</dbReference>
<feature type="region of interest" description="Disordered" evidence="6">
    <location>
        <begin position="1"/>
        <end position="91"/>
    </location>
</feature>
<organism evidence="9">
    <name type="scientific">Anthurium amnicola</name>
    <dbReference type="NCBI Taxonomy" id="1678845"/>
    <lineage>
        <taxon>Eukaryota</taxon>
        <taxon>Viridiplantae</taxon>
        <taxon>Streptophyta</taxon>
        <taxon>Embryophyta</taxon>
        <taxon>Tracheophyta</taxon>
        <taxon>Spermatophyta</taxon>
        <taxon>Magnoliopsida</taxon>
        <taxon>Liliopsida</taxon>
        <taxon>Araceae</taxon>
        <taxon>Pothoideae</taxon>
        <taxon>Potheae</taxon>
        <taxon>Anthurium</taxon>
    </lineage>
</organism>
<evidence type="ECO:0000256" key="1">
    <source>
        <dbReference type="ARBA" id="ARBA00004651"/>
    </source>
</evidence>
<dbReference type="GO" id="GO:0005886">
    <property type="term" value="C:plasma membrane"/>
    <property type="evidence" value="ECO:0007669"/>
    <property type="project" value="UniProtKB-SubCell"/>
</dbReference>
<dbReference type="Pfam" id="PF02656">
    <property type="entry name" value="DUF202"/>
    <property type="match status" value="1"/>
</dbReference>
<dbReference type="PANTHER" id="PTHR34187:SF2">
    <property type="entry name" value="DUF202 DOMAIN-CONTAINING PROTEIN"/>
    <property type="match status" value="1"/>
</dbReference>
<proteinExistence type="predicted"/>
<evidence type="ECO:0000259" key="8">
    <source>
        <dbReference type="Pfam" id="PF02656"/>
    </source>
</evidence>
<evidence type="ECO:0000256" key="7">
    <source>
        <dbReference type="SAM" id="Phobius"/>
    </source>
</evidence>
<keyword evidence="5 7" id="KW-0472">Membrane</keyword>
<gene>
    <name evidence="9" type="primary">Mb2295</name>
    <name evidence="9" type="ORF">g.15728</name>
</gene>
<sequence length="225" mass="25098">MPSQKPGNLKTGQQPQARLTNRRSFGSADSNYSSYDLDSVIENPNVNVNDNKDSKKDKGFYNNNNNIPQSMGSGNQQNNNDNNSNNDNSSKSWWKKFDPSLTLENKASVARDHLANERTFLAWLRTSLSFISIGIAITQLFRLARAPGNDQRVNEYDKGGKIIGIVFIVLGIVFLTFGITRYFHSQYLMTKGHFPASRGSVVIGTILTVLVLATFFIVIIINDSK</sequence>
<evidence type="ECO:0000256" key="2">
    <source>
        <dbReference type="ARBA" id="ARBA00022475"/>
    </source>
</evidence>
<evidence type="ECO:0000313" key="9">
    <source>
        <dbReference type="EMBL" id="JAT40875.1"/>
    </source>
</evidence>
<accession>A0A1D1XEN3</accession>
<feature type="compositionally biased region" description="Basic and acidic residues" evidence="6">
    <location>
        <begin position="50"/>
        <end position="59"/>
    </location>
</feature>
<keyword evidence="2" id="KW-1003">Cell membrane</keyword>
<dbReference type="InterPro" id="IPR003807">
    <property type="entry name" value="DUF202"/>
</dbReference>
<dbReference type="InterPro" id="IPR052053">
    <property type="entry name" value="IM_YidH-like"/>
</dbReference>
<feature type="compositionally biased region" description="Polar residues" evidence="6">
    <location>
        <begin position="1"/>
        <end position="36"/>
    </location>
</feature>
<evidence type="ECO:0000256" key="6">
    <source>
        <dbReference type="SAM" id="MobiDB-lite"/>
    </source>
</evidence>
<name>A0A1D1XEN3_9ARAE</name>
<keyword evidence="4 7" id="KW-1133">Transmembrane helix</keyword>